<name>A0A8I0HQN2_9CORY</name>
<keyword evidence="3" id="KW-1185">Reference proteome</keyword>
<accession>A0A8I0HQN2</accession>
<sequence>MSLTNHAESARDAGKLKYLVYTSIASPDLTEEGVQSMLATAREHNASAEITGLLLSRTGTFIQFIEGSPEEIDQLISRIRRDDRHQDVRVIIEEPVDHRRFPDWRMGYRVPLEPNSLRQANVRDSFTDITSDSRRAVVERAAQEFSLWFKVTEASGAH</sequence>
<dbReference type="AlphaFoldDB" id="A0A8I0HQN2"/>
<dbReference type="Pfam" id="PF04940">
    <property type="entry name" value="BLUF"/>
    <property type="match status" value="1"/>
</dbReference>
<dbReference type="SUPFAM" id="SSF54975">
    <property type="entry name" value="Acylphosphatase/BLUF domain-like"/>
    <property type="match status" value="1"/>
</dbReference>
<organism evidence="2 3">
    <name type="scientific">Corynebacterium gallinarum</name>
    <dbReference type="NCBI Taxonomy" id="2762214"/>
    <lineage>
        <taxon>Bacteria</taxon>
        <taxon>Bacillati</taxon>
        <taxon>Actinomycetota</taxon>
        <taxon>Actinomycetes</taxon>
        <taxon>Mycobacteriales</taxon>
        <taxon>Corynebacteriaceae</taxon>
        <taxon>Corynebacterium</taxon>
    </lineage>
</organism>
<dbReference type="SMART" id="SM01034">
    <property type="entry name" value="BLUF"/>
    <property type="match status" value="1"/>
</dbReference>
<feature type="domain" description="BLUF" evidence="1">
    <location>
        <begin position="16"/>
        <end position="107"/>
    </location>
</feature>
<comment type="caution">
    <text evidence="2">The sequence shown here is derived from an EMBL/GenBank/DDBJ whole genome shotgun (WGS) entry which is preliminary data.</text>
</comment>
<dbReference type="GO" id="GO:0009882">
    <property type="term" value="F:blue light photoreceptor activity"/>
    <property type="evidence" value="ECO:0007669"/>
    <property type="project" value="InterPro"/>
</dbReference>
<dbReference type="EMBL" id="JACSPR010000012">
    <property type="protein sequence ID" value="MBD8031236.1"/>
    <property type="molecule type" value="Genomic_DNA"/>
</dbReference>
<evidence type="ECO:0000313" key="3">
    <source>
        <dbReference type="Proteomes" id="UP000650224"/>
    </source>
</evidence>
<dbReference type="PROSITE" id="PS50925">
    <property type="entry name" value="BLUF"/>
    <property type="match status" value="1"/>
</dbReference>
<evidence type="ECO:0000313" key="2">
    <source>
        <dbReference type="EMBL" id="MBD8031236.1"/>
    </source>
</evidence>
<reference evidence="2 3" key="1">
    <citation type="submission" date="2020-08" db="EMBL/GenBank/DDBJ databases">
        <title>A Genomic Blueprint of the Chicken Gut Microbiome.</title>
        <authorList>
            <person name="Gilroy R."/>
            <person name="Ravi A."/>
            <person name="Getino M."/>
            <person name="Pursley I."/>
            <person name="Horton D.L."/>
            <person name="Alikhan N.-F."/>
            <person name="Baker D."/>
            <person name="Gharbi K."/>
            <person name="Hall N."/>
            <person name="Watson M."/>
            <person name="Adriaenssens E.M."/>
            <person name="Foster-Nyarko E."/>
            <person name="Jarju S."/>
            <person name="Secka A."/>
            <person name="Antonio M."/>
            <person name="Oren A."/>
            <person name="Chaudhuri R."/>
            <person name="La Ragione R.M."/>
            <person name="Hildebrand F."/>
            <person name="Pallen M.J."/>
        </authorList>
    </citation>
    <scope>NUCLEOTIDE SEQUENCE [LARGE SCALE GENOMIC DNA]</scope>
    <source>
        <strain evidence="2 3">Sa1YVA5</strain>
    </source>
</reference>
<dbReference type="Proteomes" id="UP000650224">
    <property type="component" value="Unassembled WGS sequence"/>
</dbReference>
<gene>
    <name evidence="2" type="ORF">H9627_13085</name>
</gene>
<protein>
    <submittedName>
        <fullName evidence="2">BLUF domain-containing protein</fullName>
    </submittedName>
</protein>
<dbReference type="GO" id="GO:0071949">
    <property type="term" value="F:FAD binding"/>
    <property type="evidence" value="ECO:0007669"/>
    <property type="project" value="InterPro"/>
</dbReference>
<evidence type="ECO:0000259" key="1">
    <source>
        <dbReference type="PROSITE" id="PS50925"/>
    </source>
</evidence>
<dbReference type="InterPro" id="IPR007024">
    <property type="entry name" value="BLUF_domain"/>
</dbReference>
<dbReference type="Gene3D" id="3.30.70.100">
    <property type="match status" value="1"/>
</dbReference>
<dbReference type="RefSeq" id="WP_191734464.1">
    <property type="nucleotide sequence ID" value="NZ_JACSPR010000012.1"/>
</dbReference>
<dbReference type="InterPro" id="IPR036046">
    <property type="entry name" value="Acylphosphatase-like_dom_sf"/>
</dbReference>
<proteinExistence type="predicted"/>